<dbReference type="RefSeq" id="WP_126574619.1">
    <property type="nucleotide sequence ID" value="NZ_RXZH01000005.1"/>
</dbReference>
<evidence type="ECO:0000313" key="6">
    <source>
        <dbReference type="EMBL" id="RTZ15280.1"/>
    </source>
</evidence>
<feature type="domain" description="HTH lysR-type" evidence="5">
    <location>
        <begin position="9"/>
        <end position="66"/>
    </location>
</feature>
<evidence type="ECO:0000256" key="4">
    <source>
        <dbReference type="ARBA" id="ARBA00023163"/>
    </source>
</evidence>
<evidence type="ECO:0000256" key="2">
    <source>
        <dbReference type="ARBA" id="ARBA00023015"/>
    </source>
</evidence>
<dbReference type="GO" id="GO:0003677">
    <property type="term" value="F:DNA binding"/>
    <property type="evidence" value="ECO:0007669"/>
    <property type="project" value="UniProtKB-KW"/>
</dbReference>
<organism evidence="6 7">
    <name type="scientific">Vibrio aquaticus</name>
    <dbReference type="NCBI Taxonomy" id="2496559"/>
    <lineage>
        <taxon>Bacteria</taxon>
        <taxon>Pseudomonadati</taxon>
        <taxon>Pseudomonadota</taxon>
        <taxon>Gammaproteobacteria</taxon>
        <taxon>Vibrionales</taxon>
        <taxon>Vibrionaceae</taxon>
        <taxon>Vibrio</taxon>
    </lineage>
</organism>
<dbReference type="InterPro" id="IPR005119">
    <property type="entry name" value="LysR_subst-bd"/>
</dbReference>
<dbReference type="GO" id="GO:0003700">
    <property type="term" value="F:DNA-binding transcription factor activity"/>
    <property type="evidence" value="ECO:0007669"/>
    <property type="project" value="InterPro"/>
</dbReference>
<gene>
    <name evidence="6" type="ORF">EJ063_12530</name>
</gene>
<keyword evidence="4" id="KW-0804">Transcription</keyword>
<evidence type="ECO:0000259" key="5">
    <source>
        <dbReference type="PROSITE" id="PS50931"/>
    </source>
</evidence>
<keyword evidence="7" id="KW-1185">Reference proteome</keyword>
<reference evidence="6 7" key="1">
    <citation type="submission" date="2018-12" db="EMBL/GenBank/DDBJ databases">
        <title>Vibrio sp. isolated from China Sea.</title>
        <authorList>
            <person name="Li Y."/>
        </authorList>
    </citation>
    <scope>NUCLEOTIDE SEQUENCE [LARGE SCALE GENOMIC DNA]</scope>
    <source>
        <strain evidence="6 7">BEI207</strain>
    </source>
</reference>
<dbReference type="InterPro" id="IPR050389">
    <property type="entry name" value="LysR-type_TF"/>
</dbReference>
<keyword evidence="3" id="KW-0238">DNA-binding</keyword>
<dbReference type="Gene3D" id="1.10.10.10">
    <property type="entry name" value="Winged helix-like DNA-binding domain superfamily/Winged helix DNA-binding domain"/>
    <property type="match status" value="1"/>
</dbReference>
<dbReference type="InterPro" id="IPR036388">
    <property type="entry name" value="WH-like_DNA-bd_sf"/>
</dbReference>
<dbReference type="OrthoDB" id="6395715at2"/>
<proteinExistence type="inferred from homology"/>
<dbReference type="PRINTS" id="PR00039">
    <property type="entry name" value="HTHLYSR"/>
</dbReference>
<dbReference type="SUPFAM" id="SSF46785">
    <property type="entry name" value="Winged helix' DNA-binding domain"/>
    <property type="match status" value="1"/>
</dbReference>
<sequence length="315" mass="35411">MAKDLFYSLDLNLLRTFLVLSQELNMRKASQRLFVSQPAISQALQKLRHHFDDELFVKVPSGLEATHFADELAERITPHLDGLASALNTSQAFDPSQYDSKIKIALSPMVLGCLSGTLFHQLREQAPLAEIELVGWTQTTLEDIHKGEVLLGINYDLGASKGISLNHLIDLKGRIFVRQGHPITKKVATPKDFDGFDIASFIVPGWNDKYSVAEQIMKSSGLKSRVGFRSEMIIAIIDVVQHTDMFMPHSNLFPIDQYPNLRAIDVDIDEGVRTMSVFSQYHLKNRNNPLIHWLNSEIQAALEFQANKVDSILAT</sequence>
<dbReference type="Proteomes" id="UP000268973">
    <property type="component" value="Unassembled WGS sequence"/>
</dbReference>
<comment type="similarity">
    <text evidence="1">Belongs to the LysR transcriptional regulatory family.</text>
</comment>
<keyword evidence="2" id="KW-0805">Transcription regulation</keyword>
<evidence type="ECO:0000256" key="1">
    <source>
        <dbReference type="ARBA" id="ARBA00009437"/>
    </source>
</evidence>
<dbReference type="AlphaFoldDB" id="A0A3S0P5N0"/>
<dbReference type="PANTHER" id="PTHR30118">
    <property type="entry name" value="HTH-TYPE TRANSCRIPTIONAL REGULATOR LEUO-RELATED"/>
    <property type="match status" value="1"/>
</dbReference>
<evidence type="ECO:0000313" key="7">
    <source>
        <dbReference type="Proteomes" id="UP000268973"/>
    </source>
</evidence>
<dbReference type="EMBL" id="RXZH01000005">
    <property type="protein sequence ID" value="RTZ15280.1"/>
    <property type="molecule type" value="Genomic_DNA"/>
</dbReference>
<comment type="caution">
    <text evidence="6">The sequence shown here is derived from an EMBL/GenBank/DDBJ whole genome shotgun (WGS) entry which is preliminary data.</text>
</comment>
<dbReference type="PANTHER" id="PTHR30118:SF14">
    <property type="entry name" value="LYSR FAMILY TRANSCRIPTIONAL REGULATOR"/>
    <property type="match status" value="1"/>
</dbReference>
<dbReference type="Pfam" id="PF00126">
    <property type="entry name" value="HTH_1"/>
    <property type="match status" value="1"/>
</dbReference>
<dbReference type="InterPro" id="IPR036390">
    <property type="entry name" value="WH_DNA-bd_sf"/>
</dbReference>
<dbReference type="SUPFAM" id="SSF53850">
    <property type="entry name" value="Periplasmic binding protein-like II"/>
    <property type="match status" value="1"/>
</dbReference>
<dbReference type="InterPro" id="IPR000847">
    <property type="entry name" value="LysR_HTH_N"/>
</dbReference>
<dbReference type="Gene3D" id="3.40.190.10">
    <property type="entry name" value="Periplasmic binding protein-like II"/>
    <property type="match status" value="2"/>
</dbReference>
<accession>A0A3S0P5N0</accession>
<protein>
    <submittedName>
        <fullName evidence="6">LysR family transcriptional regulator</fullName>
    </submittedName>
</protein>
<name>A0A3S0P5N0_9VIBR</name>
<dbReference type="PROSITE" id="PS50931">
    <property type="entry name" value="HTH_LYSR"/>
    <property type="match status" value="1"/>
</dbReference>
<dbReference type="Pfam" id="PF03466">
    <property type="entry name" value="LysR_substrate"/>
    <property type="match status" value="1"/>
</dbReference>
<evidence type="ECO:0000256" key="3">
    <source>
        <dbReference type="ARBA" id="ARBA00023125"/>
    </source>
</evidence>